<dbReference type="Proteomes" id="UP001642409">
    <property type="component" value="Unassembled WGS sequence"/>
</dbReference>
<evidence type="ECO:0000313" key="2">
    <source>
        <dbReference type="EMBL" id="CAL6095246.1"/>
    </source>
</evidence>
<sequence>MGCAAAKSLPQVNQYSSSDQKFLNLVMKYQESVKQDNDKYEEARDMLYGAVQTNNINCRSDSIEVVNMLLKFITAETIIDNEPSKQLEILDITHLMFLQVYFLMKENNDILQSQIRDKWLSLLKLVEAKVKNLTELQFKLNCMKAAVHILFEVKNVFLDKIMAHIAKLIEISKVEVQQDKKSKEYVAQVSLMLNDLLAYKERKSKYFWYIYVLAIDYSIGNILNQDVLNKVVALLTENLKGDWQVCYICLSAVNSVIIEDYKLDMTQIYNTITDMATDNSVDWRLRDKIAMICKSTNLYNNTKLERVYLEMQLKETNPKVKQTLNTE</sequence>
<comment type="caution">
    <text evidence="1">The sequence shown here is derived from an EMBL/GenBank/DDBJ whole genome shotgun (WGS) entry which is preliminary data.</text>
</comment>
<dbReference type="EMBL" id="CATOUU010001018">
    <property type="protein sequence ID" value="CAI9967250.1"/>
    <property type="molecule type" value="Genomic_DNA"/>
</dbReference>
<protein>
    <submittedName>
        <fullName evidence="1">Pentapeptide repeats-containing protein</fullName>
    </submittedName>
    <submittedName>
        <fullName evidence="2">Pentapeptide_repeats-containing protein</fullName>
    </submittedName>
</protein>
<proteinExistence type="predicted"/>
<name>A0AA86RHT4_9EUKA</name>
<dbReference type="AlphaFoldDB" id="A0AA86RHT4"/>
<accession>A0AA86RHT4</accession>
<organism evidence="1">
    <name type="scientific">Hexamita inflata</name>
    <dbReference type="NCBI Taxonomy" id="28002"/>
    <lineage>
        <taxon>Eukaryota</taxon>
        <taxon>Metamonada</taxon>
        <taxon>Diplomonadida</taxon>
        <taxon>Hexamitidae</taxon>
        <taxon>Hexamitinae</taxon>
        <taxon>Hexamita</taxon>
    </lineage>
</organism>
<keyword evidence="3" id="KW-1185">Reference proteome</keyword>
<reference evidence="2 3" key="2">
    <citation type="submission" date="2024-07" db="EMBL/GenBank/DDBJ databases">
        <authorList>
            <person name="Akdeniz Z."/>
        </authorList>
    </citation>
    <scope>NUCLEOTIDE SEQUENCE [LARGE SCALE GENOMIC DNA]</scope>
</reference>
<evidence type="ECO:0000313" key="1">
    <source>
        <dbReference type="EMBL" id="CAI9967250.1"/>
    </source>
</evidence>
<gene>
    <name evidence="1" type="ORF">HINF_LOCUS54895</name>
    <name evidence="2" type="ORF">HINF_LOCUS67857</name>
</gene>
<evidence type="ECO:0000313" key="3">
    <source>
        <dbReference type="Proteomes" id="UP001642409"/>
    </source>
</evidence>
<reference evidence="1" key="1">
    <citation type="submission" date="2023-06" db="EMBL/GenBank/DDBJ databases">
        <authorList>
            <person name="Kurt Z."/>
        </authorList>
    </citation>
    <scope>NUCLEOTIDE SEQUENCE</scope>
</reference>
<dbReference type="EMBL" id="CAXDID020000474">
    <property type="protein sequence ID" value="CAL6095246.1"/>
    <property type="molecule type" value="Genomic_DNA"/>
</dbReference>